<evidence type="ECO:0000313" key="6">
    <source>
        <dbReference type="Proteomes" id="UP000612956"/>
    </source>
</evidence>
<keyword evidence="2" id="KW-0067">ATP-binding</keyword>
<evidence type="ECO:0000256" key="3">
    <source>
        <dbReference type="ARBA" id="ARBA00023125"/>
    </source>
</evidence>
<reference evidence="5" key="2">
    <citation type="submission" date="2020-09" db="EMBL/GenBank/DDBJ databases">
        <authorList>
            <person name="Sun Q."/>
            <person name="Zhou Y."/>
        </authorList>
    </citation>
    <scope>NUCLEOTIDE SEQUENCE</scope>
    <source>
        <strain evidence="5">CGMCC 4.7278</strain>
    </source>
</reference>
<keyword evidence="6" id="KW-1185">Reference proteome</keyword>
<evidence type="ECO:0000256" key="2">
    <source>
        <dbReference type="ARBA" id="ARBA00022840"/>
    </source>
</evidence>
<dbReference type="RefSeq" id="WP_188826952.1">
    <property type="nucleotide sequence ID" value="NZ_BMMW01000001.1"/>
</dbReference>
<evidence type="ECO:0000313" key="5">
    <source>
        <dbReference type="EMBL" id="GGK35369.1"/>
    </source>
</evidence>
<dbReference type="GO" id="GO:0140664">
    <property type="term" value="F:ATP-dependent DNA damage sensor activity"/>
    <property type="evidence" value="ECO:0007669"/>
    <property type="project" value="InterPro"/>
</dbReference>
<dbReference type="EMBL" id="BMMW01000001">
    <property type="protein sequence ID" value="GGK35369.1"/>
    <property type="molecule type" value="Genomic_DNA"/>
</dbReference>
<dbReference type="InterPro" id="IPR000432">
    <property type="entry name" value="DNA_mismatch_repair_MutS_C"/>
</dbReference>
<dbReference type="GO" id="GO:0006298">
    <property type="term" value="P:mismatch repair"/>
    <property type="evidence" value="ECO:0007669"/>
    <property type="project" value="InterPro"/>
</dbReference>
<dbReference type="PANTHER" id="PTHR11361:SF34">
    <property type="entry name" value="DNA MISMATCH REPAIR PROTEIN MSH1, MITOCHONDRIAL"/>
    <property type="match status" value="1"/>
</dbReference>
<dbReference type="Gene3D" id="3.40.50.300">
    <property type="entry name" value="P-loop containing nucleotide triphosphate hydrolases"/>
    <property type="match status" value="1"/>
</dbReference>
<organism evidence="5 6">
    <name type="scientific">Nocardia camponoti</name>
    <dbReference type="NCBI Taxonomy" id="1616106"/>
    <lineage>
        <taxon>Bacteria</taxon>
        <taxon>Bacillati</taxon>
        <taxon>Actinomycetota</taxon>
        <taxon>Actinomycetes</taxon>
        <taxon>Mycobacteriales</taxon>
        <taxon>Nocardiaceae</taxon>
        <taxon>Nocardia</taxon>
    </lineage>
</organism>
<comment type="caution">
    <text evidence="5">The sequence shown here is derived from an EMBL/GenBank/DDBJ whole genome shotgun (WGS) entry which is preliminary data.</text>
</comment>
<keyword evidence="3" id="KW-0238">DNA-binding</keyword>
<dbReference type="PANTHER" id="PTHR11361">
    <property type="entry name" value="DNA MISMATCH REPAIR PROTEIN MUTS FAMILY MEMBER"/>
    <property type="match status" value="1"/>
</dbReference>
<dbReference type="Pfam" id="PF00488">
    <property type="entry name" value="MutS_V"/>
    <property type="match status" value="1"/>
</dbReference>
<reference evidence="5" key="1">
    <citation type="journal article" date="2014" name="Int. J. Syst. Evol. Microbiol.">
        <title>Complete genome sequence of Corynebacterium casei LMG S-19264T (=DSM 44701T), isolated from a smear-ripened cheese.</title>
        <authorList>
            <consortium name="US DOE Joint Genome Institute (JGI-PGF)"/>
            <person name="Walter F."/>
            <person name="Albersmeier A."/>
            <person name="Kalinowski J."/>
            <person name="Ruckert C."/>
        </authorList>
    </citation>
    <scope>NUCLEOTIDE SEQUENCE</scope>
    <source>
        <strain evidence="5">CGMCC 4.7278</strain>
    </source>
</reference>
<protein>
    <submittedName>
        <fullName evidence="5">DNA mismatch repair protein MutS</fullName>
    </submittedName>
</protein>
<dbReference type="SUPFAM" id="SSF52540">
    <property type="entry name" value="P-loop containing nucleoside triphosphate hydrolases"/>
    <property type="match status" value="1"/>
</dbReference>
<dbReference type="GO" id="GO:0005524">
    <property type="term" value="F:ATP binding"/>
    <property type="evidence" value="ECO:0007669"/>
    <property type="project" value="UniProtKB-KW"/>
</dbReference>
<dbReference type="GO" id="GO:0005829">
    <property type="term" value="C:cytosol"/>
    <property type="evidence" value="ECO:0007669"/>
    <property type="project" value="TreeGrafter"/>
</dbReference>
<accession>A0A917Q8Z6</accession>
<dbReference type="AlphaFoldDB" id="A0A917Q8Z6"/>
<gene>
    <name evidence="5" type="ORF">GCM10011591_03770</name>
</gene>
<sequence length="495" mass="53735">MRVNLLAPATVAVAPIVTDATALHDLGLTTLCDNASDDPVMQAALRSALLTASADPDVISYRHAVLAETHTQHAVVRELYDIATAATLVRRRKVGPAHRASGKLLLAVDALTELLTHVRALRKLVVRHAHRFSSPGFVDLMNTVTTALTENYLDEAEAQVRALNYDAGIQLSARLGDDNGIADVVLHAPTRRKSPFARRDRDVRAFHVADEPDPEYDPLARLRDYAVSMVAAVLNDAAAHVHDFFTRLRDEVAFYLGCVSLHDRLRATGYPLCLPTALPIGSTRLASRQLRDPMLCLTMTNPVVSNDLDADARHLIVVTGANSGGKSTLLRGIGAAQLMMQAGMYVVADSFAADVRTQLLTHYTVDEDRGLSRGQFVDELARMSAIVDKLSPHGMLLCNESFSTTGEYDAAQIAGPLLDALTESGVRVVFVTHLHGFAAKRYRTGVGTDLFLGARTETDGTRSYVFTPAVPESTSHAIDIYEQIFGPTPGRPEDR</sequence>
<dbReference type="Proteomes" id="UP000612956">
    <property type="component" value="Unassembled WGS sequence"/>
</dbReference>
<dbReference type="InterPro" id="IPR027417">
    <property type="entry name" value="P-loop_NTPase"/>
</dbReference>
<evidence type="ECO:0000256" key="1">
    <source>
        <dbReference type="ARBA" id="ARBA00022741"/>
    </source>
</evidence>
<dbReference type="GO" id="GO:0030983">
    <property type="term" value="F:mismatched DNA binding"/>
    <property type="evidence" value="ECO:0007669"/>
    <property type="project" value="InterPro"/>
</dbReference>
<dbReference type="InterPro" id="IPR045076">
    <property type="entry name" value="MutS"/>
</dbReference>
<evidence type="ECO:0000259" key="4">
    <source>
        <dbReference type="SMART" id="SM00534"/>
    </source>
</evidence>
<feature type="domain" description="DNA mismatch repair proteins mutS family" evidence="4">
    <location>
        <begin position="313"/>
        <end position="482"/>
    </location>
</feature>
<name>A0A917Q8Z6_9NOCA</name>
<dbReference type="SMART" id="SM00534">
    <property type="entry name" value="MUTSac"/>
    <property type="match status" value="1"/>
</dbReference>
<keyword evidence="1" id="KW-0547">Nucleotide-binding</keyword>
<proteinExistence type="predicted"/>